<comment type="caution">
    <text evidence="2">The sequence shown here is derived from an EMBL/GenBank/DDBJ whole genome shotgun (WGS) entry which is preliminary data.</text>
</comment>
<proteinExistence type="predicted"/>
<evidence type="ECO:0000313" key="3">
    <source>
        <dbReference type="Proteomes" id="UP000218542"/>
    </source>
</evidence>
<organism evidence="2 3">
    <name type="scientific">Candidatus Scalindua japonica</name>
    <dbReference type="NCBI Taxonomy" id="1284222"/>
    <lineage>
        <taxon>Bacteria</taxon>
        <taxon>Pseudomonadati</taxon>
        <taxon>Planctomycetota</taxon>
        <taxon>Candidatus Brocadiia</taxon>
        <taxon>Candidatus Brocadiales</taxon>
        <taxon>Candidatus Scalinduaceae</taxon>
        <taxon>Candidatus Scalindua</taxon>
    </lineage>
</organism>
<dbReference type="OrthoDB" id="1550913at2"/>
<reference evidence="3" key="1">
    <citation type="journal article" date="2017" name="Environ. Microbiol. Rep.">
        <title>Genetic Diversity of Marine Anaerobic Ammonium-Oxidizing Bacteria as Revealed by Genomic and Proteomic Analyses of 'Candidatus Scalindua japonica'.</title>
        <authorList>
            <person name="Oshiki M."/>
            <person name="Mizuto K."/>
            <person name="Kimura Z."/>
            <person name="Kindaichi T."/>
            <person name="Satoh H."/>
            <person name="Okabe S."/>
        </authorList>
    </citation>
    <scope>NUCLEOTIDE SEQUENCE [LARGE SCALE GENOMIC DNA]</scope>
    <source>
        <strain evidence="3">husup-a2</strain>
    </source>
</reference>
<dbReference type="PANTHER" id="PTHR36930">
    <property type="entry name" value="METAL-SULFUR CLUSTER BIOSYNTHESIS PROTEINS YUAD-RELATED"/>
    <property type="match status" value="1"/>
</dbReference>
<sequence length="172" mass="19266">MAEVISIHIVRKRNAAAEICNHVAVRSNFGIVGDYRSDTFQIGQITLVETEVIDEMSRELGYEVPAGASRRQIVVKGIKLNELITKNLRIGQILVYVEEKCNPCNNMEKKIGLGARDAMNDKGGIRCRVIKGGQLCVGDKITVEKPSCYYYTKLTSFCFKLISYLKRLSNMA</sequence>
<dbReference type="GO" id="GO:0003824">
    <property type="term" value="F:catalytic activity"/>
    <property type="evidence" value="ECO:0007669"/>
    <property type="project" value="InterPro"/>
</dbReference>
<dbReference type="Proteomes" id="UP000218542">
    <property type="component" value="Unassembled WGS sequence"/>
</dbReference>
<dbReference type="AlphaFoldDB" id="A0A286U1L8"/>
<name>A0A286U1L8_9BACT</name>
<dbReference type="RefSeq" id="WP_096895398.1">
    <property type="nucleotide sequence ID" value="NZ_BAOS01000028.1"/>
</dbReference>
<dbReference type="Pfam" id="PF03473">
    <property type="entry name" value="MOSC"/>
    <property type="match status" value="1"/>
</dbReference>
<feature type="domain" description="MOSC" evidence="1">
    <location>
        <begin position="12"/>
        <end position="144"/>
    </location>
</feature>
<dbReference type="InterPro" id="IPR005302">
    <property type="entry name" value="MoCF_Sase_C"/>
</dbReference>
<dbReference type="EMBL" id="BAOS01000028">
    <property type="protein sequence ID" value="GAX62024.1"/>
    <property type="molecule type" value="Genomic_DNA"/>
</dbReference>
<dbReference type="SUPFAM" id="SSF50800">
    <property type="entry name" value="PK beta-barrel domain-like"/>
    <property type="match status" value="1"/>
</dbReference>
<evidence type="ECO:0000259" key="1">
    <source>
        <dbReference type="PROSITE" id="PS51340"/>
    </source>
</evidence>
<protein>
    <recommendedName>
        <fullName evidence="1">MOSC domain-containing protein</fullName>
    </recommendedName>
</protein>
<dbReference type="PROSITE" id="PS51340">
    <property type="entry name" value="MOSC"/>
    <property type="match status" value="1"/>
</dbReference>
<dbReference type="InterPro" id="IPR052716">
    <property type="entry name" value="MOSC_domain"/>
</dbReference>
<evidence type="ECO:0000313" key="2">
    <source>
        <dbReference type="EMBL" id="GAX62024.1"/>
    </source>
</evidence>
<dbReference type="PANTHER" id="PTHR36930:SF1">
    <property type="entry name" value="MOSC DOMAIN-CONTAINING PROTEIN"/>
    <property type="match status" value="1"/>
</dbReference>
<dbReference type="GO" id="GO:0030151">
    <property type="term" value="F:molybdenum ion binding"/>
    <property type="evidence" value="ECO:0007669"/>
    <property type="project" value="InterPro"/>
</dbReference>
<dbReference type="Gene3D" id="2.40.33.20">
    <property type="entry name" value="PK beta-barrel domain-like"/>
    <property type="match status" value="1"/>
</dbReference>
<gene>
    <name evidence="2" type="ORF">SCALIN_C28_0226</name>
</gene>
<dbReference type="InterPro" id="IPR011037">
    <property type="entry name" value="Pyrv_Knase-like_insert_dom_sf"/>
</dbReference>
<accession>A0A286U1L8</accession>
<dbReference type="GO" id="GO:0030170">
    <property type="term" value="F:pyridoxal phosphate binding"/>
    <property type="evidence" value="ECO:0007669"/>
    <property type="project" value="InterPro"/>
</dbReference>
<keyword evidence="3" id="KW-1185">Reference proteome</keyword>